<dbReference type="OrthoDB" id="292367at2"/>
<feature type="compositionally biased region" description="Low complexity" evidence="1">
    <location>
        <begin position="25"/>
        <end position="37"/>
    </location>
</feature>
<organism evidence="2 3">
    <name type="scientific">Gimesia chilikensis</name>
    <dbReference type="NCBI Taxonomy" id="2605989"/>
    <lineage>
        <taxon>Bacteria</taxon>
        <taxon>Pseudomonadati</taxon>
        <taxon>Planctomycetota</taxon>
        <taxon>Planctomycetia</taxon>
        <taxon>Planctomycetales</taxon>
        <taxon>Planctomycetaceae</taxon>
        <taxon>Gimesia</taxon>
    </lineage>
</organism>
<evidence type="ECO:0000313" key="2">
    <source>
        <dbReference type="EMBL" id="QDT19075.1"/>
    </source>
</evidence>
<protein>
    <submittedName>
        <fullName evidence="2">Uncharacterized protein</fullName>
    </submittedName>
</protein>
<evidence type="ECO:0000256" key="1">
    <source>
        <dbReference type="SAM" id="MobiDB-lite"/>
    </source>
</evidence>
<dbReference type="Proteomes" id="UP000320421">
    <property type="component" value="Chromosome"/>
</dbReference>
<dbReference type="RefSeq" id="WP_145180976.1">
    <property type="nucleotide sequence ID" value="NZ_CP036266.1"/>
</dbReference>
<gene>
    <name evidence="2" type="ORF">HG66A1_08390</name>
</gene>
<accession>A0A517PI80</accession>
<feature type="region of interest" description="Disordered" evidence="1">
    <location>
        <begin position="20"/>
        <end position="55"/>
    </location>
</feature>
<sequence>MRRTFPLALPAILLLQSACSDKPDSSPQTQSSASNSAVALPEADKSDGQSISSKPSLSAHSRALFEWFDSLGVPNLDNRNYLQIYLGTYWALGDDKEKPQYSNVFLLESNGSEKKAFTLGMRTVTYSDENPNMLTGRPYEFKEVNLRKDVIRRLKHLRSRTPEENRLRHIGRQSSELMELFILARGCFGAGHYQEAEELITYMSETPDLKTQEPLGKEGLQNALAEDMAKSFMWKAVRDFSDPEIPRQDLLQRFREIAKHFPQSSQAVRARESAEILIRMIQEDEAHAQKKVRPLEEMTVQEQVAELIYQLRDQNATQHSQPGSCDIFDDPRDGGWIPRQVEGKGSPATQLVKMGDVALEQLIDAVDDNSFTRCVGFHRNFYFSHHVIRVGECCQTIIDRIQLTGRRFDIEGNPQRAKAAMKIWYLGN</sequence>
<proteinExistence type="predicted"/>
<reference evidence="2 3" key="1">
    <citation type="submission" date="2019-02" db="EMBL/GenBank/DDBJ databases">
        <title>Deep-cultivation of Planctomycetes and their phenomic and genomic characterization uncovers novel biology.</title>
        <authorList>
            <person name="Wiegand S."/>
            <person name="Jogler M."/>
            <person name="Boedeker C."/>
            <person name="Pinto D."/>
            <person name="Vollmers J."/>
            <person name="Rivas-Marin E."/>
            <person name="Kohn T."/>
            <person name="Peeters S.H."/>
            <person name="Heuer A."/>
            <person name="Rast P."/>
            <person name="Oberbeckmann S."/>
            <person name="Bunk B."/>
            <person name="Jeske O."/>
            <person name="Meyerdierks A."/>
            <person name="Storesund J.E."/>
            <person name="Kallscheuer N."/>
            <person name="Luecker S."/>
            <person name="Lage O.M."/>
            <person name="Pohl T."/>
            <person name="Merkel B.J."/>
            <person name="Hornburger P."/>
            <person name="Mueller R.-W."/>
            <person name="Bruemmer F."/>
            <person name="Labrenz M."/>
            <person name="Spormann A.M."/>
            <person name="Op den Camp H."/>
            <person name="Overmann J."/>
            <person name="Amann R."/>
            <person name="Jetten M.S.M."/>
            <person name="Mascher T."/>
            <person name="Medema M.H."/>
            <person name="Devos D.P."/>
            <person name="Kaster A.-K."/>
            <person name="Ovreas L."/>
            <person name="Rohde M."/>
            <person name="Galperin M.Y."/>
            <person name="Jogler C."/>
        </authorList>
    </citation>
    <scope>NUCLEOTIDE SEQUENCE [LARGE SCALE GENOMIC DNA]</scope>
    <source>
        <strain evidence="2 3">HG66A1</strain>
    </source>
</reference>
<name>A0A517PI80_9PLAN</name>
<evidence type="ECO:0000313" key="3">
    <source>
        <dbReference type="Proteomes" id="UP000320421"/>
    </source>
</evidence>
<dbReference type="AlphaFoldDB" id="A0A517PI80"/>
<dbReference type="EMBL" id="CP036266">
    <property type="protein sequence ID" value="QDT19075.1"/>
    <property type="molecule type" value="Genomic_DNA"/>
</dbReference>
<keyword evidence="3" id="KW-1185">Reference proteome</keyword>